<dbReference type="GO" id="GO:0005829">
    <property type="term" value="C:cytosol"/>
    <property type="evidence" value="ECO:0007669"/>
    <property type="project" value="TreeGrafter"/>
</dbReference>
<dbReference type="InterPro" id="IPR003754">
    <property type="entry name" value="4pyrrol_synth_uPrphyn_synth"/>
</dbReference>
<organism evidence="2 3">
    <name type="scientific">Ceratobasidium theobromae</name>
    <dbReference type="NCBI Taxonomy" id="1582974"/>
    <lineage>
        <taxon>Eukaryota</taxon>
        <taxon>Fungi</taxon>
        <taxon>Dikarya</taxon>
        <taxon>Basidiomycota</taxon>
        <taxon>Agaricomycotina</taxon>
        <taxon>Agaricomycetes</taxon>
        <taxon>Cantharellales</taxon>
        <taxon>Ceratobasidiaceae</taxon>
        <taxon>Ceratobasidium</taxon>
    </lineage>
</organism>
<dbReference type="GO" id="GO:0006782">
    <property type="term" value="P:protoporphyrinogen IX biosynthetic process"/>
    <property type="evidence" value="ECO:0007669"/>
    <property type="project" value="UniProtKB-UniPathway"/>
</dbReference>
<evidence type="ECO:0000259" key="1">
    <source>
        <dbReference type="Pfam" id="PF02602"/>
    </source>
</evidence>
<dbReference type="PANTHER" id="PTHR12390:SF0">
    <property type="entry name" value="UROPORPHYRINOGEN-III SYNTHASE"/>
    <property type="match status" value="1"/>
</dbReference>
<evidence type="ECO:0000313" key="2">
    <source>
        <dbReference type="EMBL" id="KAB5595837.1"/>
    </source>
</evidence>
<dbReference type="OrthoDB" id="5595751at2759"/>
<keyword evidence="3" id="KW-1185">Reference proteome</keyword>
<accession>A0A5N5QXE7</accession>
<dbReference type="Proteomes" id="UP000383932">
    <property type="component" value="Unassembled WGS sequence"/>
</dbReference>
<dbReference type="CDD" id="cd06578">
    <property type="entry name" value="HemD"/>
    <property type="match status" value="1"/>
</dbReference>
<proteinExistence type="predicted"/>
<dbReference type="SUPFAM" id="SSF69618">
    <property type="entry name" value="HemD-like"/>
    <property type="match status" value="1"/>
</dbReference>
<dbReference type="EMBL" id="SSOP01000005">
    <property type="protein sequence ID" value="KAB5595837.1"/>
    <property type="molecule type" value="Genomic_DNA"/>
</dbReference>
<dbReference type="Pfam" id="PF02602">
    <property type="entry name" value="HEM4"/>
    <property type="match status" value="1"/>
</dbReference>
<dbReference type="InterPro" id="IPR036108">
    <property type="entry name" value="4pyrrol_syn_uPrphyn_synt_sf"/>
</dbReference>
<name>A0A5N5QXE7_9AGAM</name>
<dbReference type="Gene3D" id="3.40.50.10090">
    <property type="match status" value="2"/>
</dbReference>
<gene>
    <name evidence="2" type="ORF">CTheo_601</name>
</gene>
<dbReference type="GO" id="GO:0006780">
    <property type="term" value="P:uroporphyrinogen III biosynthetic process"/>
    <property type="evidence" value="ECO:0007669"/>
    <property type="project" value="InterPro"/>
</dbReference>
<evidence type="ECO:0000313" key="3">
    <source>
        <dbReference type="Proteomes" id="UP000383932"/>
    </source>
</evidence>
<dbReference type="PANTHER" id="PTHR12390">
    <property type="entry name" value="UROPORPHYRINOGEN III SYNTHASE"/>
    <property type="match status" value="1"/>
</dbReference>
<protein>
    <submittedName>
        <fullName evidence="2">Uroporphyrinogen-III synthase</fullName>
    </submittedName>
</protein>
<sequence>MYTDLDRLTSIIIGQGEEYGGVIITSGRAVDAWCTVAIEDPPQVTRSWKSIPFYVVGPKTTKQLTDLQNEARWSDWLPAPDLILGAEAGTGEALAKFICTDYPARSSYGSGLRLLYLTGDKNAGGVEGGLENSGIGLHLVQVYATSASMTFENDFERAVKEGEGADFIAVFFAPSSAELALPVIGKHFIIRSLGTTGGTEQKPFIKIATIGPTTARALADKHNIKVDVVSKKPEPIALTEAILSLST</sequence>
<reference evidence="2 3" key="1">
    <citation type="journal article" date="2019" name="Fungal Biol. Biotechnol.">
        <title>Draft genome sequence of fastidious pathogen Ceratobasidium theobromae, which causes vascular-streak dieback in Theobroma cacao.</title>
        <authorList>
            <person name="Ali S.S."/>
            <person name="Asman A."/>
            <person name="Shao J."/>
            <person name="Firmansyah A.P."/>
            <person name="Susilo A.W."/>
            <person name="Rosmana A."/>
            <person name="McMahon P."/>
            <person name="Junaid M."/>
            <person name="Guest D."/>
            <person name="Kheng T.Y."/>
            <person name="Meinhardt L.W."/>
            <person name="Bailey B.A."/>
        </authorList>
    </citation>
    <scope>NUCLEOTIDE SEQUENCE [LARGE SCALE GENOMIC DNA]</scope>
    <source>
        <strain evidence="2 3">CT2</strain>
    </source>
</reference>
<dbReference type="UniPathway" id="UPA00251">
    <property type="reaction ID" value="UER00320"/>
</dbReference>
<dbReference type="GO" id="GO:0004852">
    <property type="term" value="F:uroporphyrinogen-III synthase activity"/>
    <property type="evidence" value="ECO:0007669"/>
    <property type="project" value="InterPro"/>
</dbReference>
<comment type="caution">
    <text evidence="2">The sequence shown here is derived from an EMBL/GenBank/DDBJ whole genome shotgun (WGS) entry which is preliminary data.</text>
</comment>
<dbReference type="InterPro" id="IPR039793">
    <property type="entry name" value="UROS/Hem4"/>
</dbReference>
<feature type="domain" description="Tetrapyrrole biosynthesis uroporphyrinogen III synthase" evidence="1">
    <location>
        <begin position="15"/>
        <end position="239"/>
    </location>
</feature>
<dbReference type="AlphaFoldDB" id="A0A5N5QXE7"/>